<evidence type="ECO:0000313" key="2">
    <source>
        <dbReference type="EMBL" id="CEP12155.1"/>
    </source>
</evidence>
<organism evidence="2 3">
    <name type="scientific">Parasitella parasitica</name>
    <dbReference type="NCBI Taxonomy" id="35722"/>
    <lineage>
        <taxon>Eukaryota</taxon>
        <taxon>Fungi</taxon>
        <taxon>Fungi incertae sedis</taxon>
        <taxon>Mucoromycota</taxon>
        <taxon>Mucoromycotina</taxon>
        <taxon>Mucoromycetes</taxon>
        <taxon>Mucorales</taxon>
        <taxon>Mucorineae</taxon>
        <taxon>Mucoraceae</taxon>
        <taxon>Parasitella</taxon>
    </lineage>
</organism>
<reference evidence="2 3" key="1">
    <citation type="submission" date="2014-09" db="EMBL/GenBank/DDBJ databases">
        <authorList>
            <person name="Ellenberger Sabrina"/>
        </authorList>
    </citation>
    <scope>NUCLEOTIDE SEQUENCE [LARGE SCALE GENOMIC DNA]</scope>
    <source>
        <strain evidence="2 3">CBS 412.66</strain>
    </source>
</reference>
<sequence length="69" mass="7323">MEEAGVSAGTSSCLPLPSEYRKKLRSSTTRQQPTINSASTSKRMHAAVDPSFTEPPAVIDPALAVIHLS</sequence>
<keyword evidence="3" id="KW-1185">Reference proteome</keyword>
<dbReference type="AlphaFoldDB" id="A0A0B7N9T6"/>
<evidence type="ECO:0000313" key="3">
    <source>
        <dbReference type="Proteomes" id="UP000054107"/>
    </source>
</evidence>
<dbReference type="Proteomes" id="UP000054107">
    <property type="component" value="Unassembled WGS sequence"/>
</dbReference>
<gene>
    <name evidence="2" type="primary">PARPA_06088.1 scaffold 21287</name>
</gene>
<dbReference type="EMBL" id="LN727569">
    <property type="protein sequence ID" value="CEP12155.1"/>
    <property type="molecule type" value="Genomic_DNA"/>
</dbReference>
<name>A0A0B7N9T6_9FUNG</name>
<evidence type="ECO:0000256" key="1">
    <source>
        <dbReference type="SAM" id="MobiDB-lite"/>
    </source>
</evidence>
<feature type="region of interest" description="Disordered" evidence="1">
    <location>
        <begin position="1"/>
        <end position="53"/>
    </location>
</feature>
<protein>
    <submittedName>
        <fullName evidence="2">Uncharacterized protein</fullName>
    </submittedName>
</protein>
<feature type="compositionally biased region" description="Polar residues" evidence="1">
    <location>
        <begin position="26"/>
        <end position="41"/>
    </location>
</feature>
<accession>A0A0B7N9T6</accession>
<proteinExistence type="predicted"/>